<dbReference type="AlphaFoldDB" id="A0AAN6YZP9"/>
<reference evidence="1" key="1">
    <citation type="journal article" date="2023" name="Mol. Phylogenet. Evol.">
        <title>Genome-scale phylogeny and comparative genomics of the fungal order Sordariales.</title>
        <authorList>
            <person name="Hensen N."/>
            <person name="Bonometti L."/>
            <person name="Westerberg I."/>
            <person name="Brannstrom I.O."/>
            <person name="Guillou S."/>
            <person name="Cros-Aarteil S."/>
            <person name="Calhoun S."/>
            <person name="Haridas S."/>
            <person name="Kuo A."/>
            <person name="Mondo S."/>
            <person name="Pangilinan J."/>
            <person name="Riley R."/>
            <person name="LaButti K."/>
            <person name="Andreopoulos B."/>
            <person name="Lipzen A."/>
            <person name="Chen C."/>
            <person name="Yan M."/>
            <person name="Daum C."/>
            <person name="Ng V."/>
            <person name="Clum A."/>
            <person name="Steindorff A."/>
            <person name="Ohm R.A."/>
            <person name="Martin F."/>
            <person name="Silar P."/>
            <person name="Natvig D.O."/>
            <person name="Lalanne C."/>
            <person name="Gautier V."/>
            <person name="Ament-Velasquez S.L."/>
            <person name="Kruys A."/>
            <person name="Hutchinson M.I."/>
            <person name="Powell A.J."/>
            <person name="Barry K."/>
            <person name="Miller A.N."/>
            <person name="Grigoriev I.V."/>
            <person name="Debuchy R."/>
            <person name="Gladieux P."/>
            <person name="Hiltunen Thoren M."/>
            <person name="Johannesson H."/>
        </authorList>
    </citation>
    <scope>NUCLEOTIDE SEQUENCE</scope>
    <source>
        <strain evidence="1">CBS 731.68</strain>
    </source>
</reference>
<protein>
    <submittedName>
        <fullName evidence="1">Uncharacterized protein</fullName>
    </submittedName>
</protein>
<organism evidence="1 2">
    <name type="scientific">Parathielavia appendiculata</name>
    <dbReference type="NCBI Taxonomy" id="2587402"/>
    <lineage>
        <taxon>Eukaryota</taxon>
        <taxon>Fungi</taxon>
        <taxon>Dikarya</taxon>
        <taxon>Ascomycota</taxon>
        <taxon>Pezizomycotina</taxon>
        <taxon>Sordariomycetes</taxon>
        <taxon>Sordariomycetidae</taxon>
        <taxon>Sordariales</taxon>
        <taxon>Chaetomiaceae</taxon>
        <taxon>Parathielavia</taxon>
    </lineage>
</organism>
<comment type="caution">
    <text evidence="1">The sequence shown here is derived from an EMBL/GenBank/DDBJ whole genome shotgun (WGS) entry which is preliminary data.</text>
</comment>
<dbReference type="Proteomes" id="UP001302602">
    <property type="component" value="Unassembled WGS sequence"/>
</dbReference>
<keyword evidence="2" id="KW-1185">Reference proteome</keyword>
<sequence>MPKVTYEPSGLPEEGTRVEMSMPSDLEPTFVDGSKTLYTRSMSACMAIATFDHGNDDQRTMTHVAGVPDNSYYRALAKIISPNTTIVAAGFQDSKWMFMNTVEKYVKEPLVRQMEDFEKPINQLEWLLL</sequence>
<reference evidence="1" key="2">
    <citation type="submission" date="2023-05" db="EMBL/GenBank/DDBJ databases">
        <authorList>
            <consortium name="Lawrence Berkeley National Laboratory"/>
            <person name="Steindorff A."/>
            <person name="Hensen N."/>
            <person name="Bonometti L."/>
            <person name="Westerberg I."/>
            <person name="Brannstrom I.O."/>
            <person name="Guillou S."/>
            <person name="Cros-Aarteil S."/>
            <person name="Calhoun S."/>
            <person name="Haridas S."/>
            <person name="Kuo A."/>
            <person name="Mondo S."/>
            <person name="Pangilinan J."/>
            <person name="Riley R."/>
            <person name="Labutti K."/>
            <person name="Andreopoulos B."/>
            <person name="Lipzen A."/>
            <person name="Chen C."/>
            <person name="Yanf M."/>
            <person name="Daum C."/>
            <person name="Ng V."/>
            <person name="Clum A."/>
            <person name="Ohm R."/>
            <person name="Martin F."/>
            <person name="Silar P."/>
            <person name="Natvig D."/>
            <person name="Lalanne C."/>
            <person name="Gautier V."/>
            <person name="Ament-Velasquez S.L."/>
            <person name="Kruys A."/>
            <person name="Hutchinson M.I."/>
            <person name="Powell A.J."/>
            <person name="Barry K."/>
            <person name="Miller A.N."/>
            <person name="Grigoriev I.V."/>
            <person name="Debuchy R."/>
            <person name="Gladieux P."/>
            <person name="Thoren M.H."/>
            <person name="Johannesson H."/>
        </authorList>
    </citation>
    <scope>NUCLEOTIDE SEQUENCE</scope>
    <source>
        <strain evidence="1">CBS 731.68</strain>
    </source>
</reference>
<accession>A0AAN6YZP9</accession>
<dbReference type="EMBL" id="MU853247">
    <property type="protein sequence ID" value="KAK4119543.1"/>
    <property type="molecule type" value="Genomic_DNA"/>
</dbReference>
<dbReference type="RefSeq" id="XP_062643316.1">
    <property type="nucleotide sequence ID" value="XM_062793851.1"/>
</dbReference>
<dbReference type="GeneID" id="87830620"/>
<evidence type="ECO:0000313" key="1">
    <source>
        <dbReference type="EMBL" id="KAK4119543.1"/>
    </source>
</evidence>
<evidence type="ECO:0000313" key="2">
    <source>
        <dbReference type="Proteomes" id="UP001302602"/>
    </source>
</evidence>
<name>A0AAN6YZP9_9PEZI</name>
<proteinExistence type="predicted"/>
<gene>
    <name evidence="1" type="ORF">N657DRAFT_650038</name>
</gene>